<name>A0A0F7ZK71_9HYPO</name>
<dbReference type="Proteomes" id="UP000054481">
    <property type="component" value="Unassembled WGS sequence"/>
</dbReference>
<dbReference type="AlphaFoldDB" id="A0A0F7ZK71"/>
<dbReference type="OrthoDB" id="3518210at2759"/>
<feature type="region of interest" description="Disordered" evidence="1">
    <location>
        <begin position="1"/>
        <end position="33"/>
    </location>
</feature>
<accession>A0A0F7ZK71</accession>
<feature type="compositionally biased region" description="Basic and acidic residues" evidence="1">
    <location>
        <begin position="10"/>
        <end position="23"/>
    </location>
</feature>
<organism evidence="2 3">
    <name type="scientific">Hirsutella minnesotensis 3608</name>
    <dbReference type="NCBI Taxonomy" id="1043627"/>
    <lineage>
        <taxon>Eukaryota</taxon>
        <taxon>Fungi</taxon>
        <taxon>Dikarya</taxon>
        <taxon>Ascomycota</taxon>
        <taxon>Pezizomycotina</taxon>
        <taxon>Sordariomycetes</taxon>
        <taxon>Hypocreomycetidae</taxon>
        <taxon>Hypocreales</taxon>
        <taxon>Ophiocordycipitaceae</taxon>
        <taxon>Hirsutella</taxon>
    </lineage>
</organism>
<protein>
    <submittedName>
        <fullName evidence="2">Uncharacterized protein</fullName>
    </submittedName>
</protein>
<evidence type="ECO:0000313" key="2">
    <source>
        <dbReference type="EMBL" id="KJZ70265.1"/>
    </source>
</evidence>
<sequence>MEENGPNPAEHADETGQLEDARKPPFQQWTRSGYPIVDGKYQDLVKGTIETIEPHERRGAGPPGVALFWYNRKHAGRSGQFSSLAAHGFVNVTEYLVRLGEFFKLKSCKLLSLNITDFAVNIIIATDLSEDDVLARLRQCKLFPT</sequence>
<proteinExistence type="predicted"/>
<gene>
    <name evidence="2" type="ORF">HIM_10346</name>
</gene>
<evidence type="ECO:0000313" key="3">
    <source>
        <dbReference type="Proteomes" id="UP000054481"/>
    </source>
</evidence>
<evidence type="ECO:0000256" key="1">
    <source>
        <dbReference type="SAM" id="MobiDB-lite"/>
    </source>
</evidence>
<dbReference type="EMBL" id="KQ030636">
    <property type="protein sequence ID" value="KJZ70265.1"/>
    <property type="molecule type" value="Genomic_DNA"/>
</dbReference>
<keyword evidence="3" id="KW-1185">Reference proteome</keyword>
<reference evidence="2 3" key="1">
    <citation type="journal article" date="2014" name="Genome Biol. Evol.">
        <title>Comparative genomics and transcriptomics analyses reveal divergent lifestyle features of nematode endoparasitic fungus Hirsutella minnesotensis.</title>
        <authorList>
            <person name="Lai Y."/>
            <person name="Liu K."/>
            <person name="Zhang X."/>
            <person name="Zhang X."/>
            <person name="Li K."/>
            <person name="Wang N."/>
            <person name="Shu C."/>
            <person name="Wu Y."/>
            <person name="Wang C."/>
            <person name="Bushley K.E."/>
            <person name="Xiang M."/>
            <person name="Liu X."/>
        </authorList>
    </citation>
    <scope>NUCLEOTIDE SEQUENCE [LARGE SCALE GENOMIC DNA]</scope>
    <source>
        <strain evidence="2 3">3608</strain>
    </source>
</reference>